<sequence length="303" mass="33868">MTTAFLSLSSTSVIANESGIDVPDFLKSFLNENNLATRGSFSTSFESAGEFAPFYVVPFNHNNTATHGLSQEKSVSGNTSHKAWMYGENPQVEGLNTNHRAYPTFQLSETNLGIVKTAVLVEFSVWADIDLLPVEDKSWFSLATFTSYDDIQWYRTYLINVDSDYKVHLMHVPAQGATAPDIFHDSKISLPEKQWSKITAYIDYSTNNRFDSPIIAVWQDGTLVAASRFNDRADPANIPPERVPECLNGWDKRDVAEAEEMCSLKYEGGLSQMHFGLYTPPLLSHGVIYNDDLSVTEIIKTNP</sequence>
<dbReference type="KEGG" id="oai:OLEAN_C19880"/>
<organism evidence="1 2">
    <name type="scientific">Oleispira antarctica RB-8</name>
    <dbReference type="NCBI Taxonomy" id="698738"/>
    <lineage>
        <taxon>Bacteria</taxon>
        <taxon>Pseudomonadati</taxon>
        <taxon>Pseudomonadota</taxon>
        <taxon>Gammaproteobacteria</taxon>
        <taxon>Oceanospirillales</taxon>
        <taxon>Oceanospirillaceae</taxon>
        <taxon>Oleispira</taxon>
    </lineage>
</organism>
<evidence type="ECO:0008006" key="3">
    <source>
        <dbReference type="Google" id="ProtNLM"/>
    </source>
</evidence>
<gene>
    <name evidence="1" type="ORF">OLEAN_C19880</name>
</gene>
<evidence type="ECO:0000313" key="2">
    <source>
        <dbReference type="Proteomes" id="UP000032749"/>
    </source>
</evidence>
<dbReference type="EMBL" id="FO203512">
    <property type="protein sequence ID" value="CCK76164.1"/>
    <property type="molecule type" value="Genomic_DNA"/>
</dbReference>
<proteinExistence type="predicted"/>
<reference evidence="1 2" key="1">
    <citation type="journal article" date="2013" name="Nat. Commun.">
        <title>Genome sequence and functional genomic analysis of the oil-degrading bacterium Oleispira antarctica.</title>
        <authorList>
            <person name="Kube M."/>
            <person name="Chernikova T.N."/>
            <person name="Al-Ramahi Y."/>
            <person name="Beloqui A."/>
            <person name="Lopez-Cortez N."/>
            <person name="Guazzaroni M.E."/>
            <person name="Heipieper H.J."/>
            <person name="Klages S."/>
            <person name="Kotsyurbenko O.R."/>
            <person name="Langer I."/>
            <person name="Nechitaylo T.Y."/>
            <person name="Lunsdorf H."/>
            <person name="Fernandez M."/>
            <person name="Juarez S."/>
            <person name="Ciordia S."/>
            <person name="Singer A."/>
            <person name="Kagan O."/>
            <person name="Egorova O."/>
            <person name="Petit P.A."/>
            <person name="Stogios P."/>
            <person name="Kim Y."/>
            <person name="Tchigvintsev A."/>
            <person name="Flick R."/>
            <person name="Denaro R."/>
            <person name="Genovese M."/>
            <person name="Albar J.P."/>
            <person name="Reva O.N."/>
            <person name="Martinez-Gomariz M."/>
            <person name="Tran H."/>
            <person name="Ferrer M."/>
            <person name="Savchenko A."/>
            <person name="Yakunin A.F."/>
            <person name="Yakimov M.M."/>
            <person name="Golyshina O.V."/>
            <person name="Reinhardt R."/>
            <person name="Golyshin P.N."/>
        </authorList>
    </citation>
    <scope>NUCLEOTIDE SEQUENCE [LARGE SCALE GENOMIC DNA]</scope>
</reference>
<dbReference type="STRING" id="698738.OLEAN_C19880"/>
<keyword evidence="2" id="KW-1185">Reference proteome</keyword>
<accession>R4YTX1</accession>
<name>R4YTX1_OLEAN</name>
<evidence type="ECO:0000313" key="1">
    <source>
        <dbReference type="EMBL" id="CCK76164.1"/>
    </source>
</evidence>
<dbReference type="HOGENOM" id="CLU_917765_0_0_6"/>
<dbReference type="Proteomes" id="UP000032749">
    <property type="component" value="Chromosome"/>
</dbReference>
<protein>
    <recommendedName>
        <fullName evidence="3">Polysaccharide lyase</fullName>
    </recommendedName>
</protein>
<dbReference type="AlphaFoldDB" id="R4YTX1"/>